<dbReference type="PANTHER" id="PTHR43401">
    <property type="entry name" value="L-THREONINE 3-DEHYDROGENASE"/>
    <property type="match status" value="1"/>
</dbReference>
<keyword evidence="2 4" id="KW-0862">Zinc</keyword>
<dbReference type="InterPro" id="IPR050129">
    <property type="entry name" value="Zn_alcohol_dh"/>
</dbReference>
<keyword evidence="3" id="KW-0560">Oxidoreductase</keyword>
<dbReference type="InterPro" id="IPR011032">
    <property type="entry name" value="GroES-like_sf"/>
</dbReference>
<dbReference type="GO" id="GO:0008270">
    <property type="term" value="F:zinc ion binding"/>
    <property type="evidence" value="ECO:0007669"/>
    <property type="project" value="InterPro"/>
</dbReference>
<dbReference type="Gene3D" id="3.40.50.720">
    <property type="entry name" value="NAD(P)-binding Rossmann-like Domain"/>
    <property type="match status" value="1"/>
</dbReference>
<gene>
    <name evidence="7" type="ORF">P7H00_09190</name>
</gene>
<protein>
    <submittedName>
        <fullName evidence="7">Alcohol dehydrogenase catalytic domain-containing protein</fullName>
    </submittedName>
</protein>
<dbReference type="EMBL" id="JARQAI010000012">
    <property type="protein sequence ID" value="MDT2737302.1"/>
    <property type="molecule type" value="Genomic_DNA"/>
</dbReference>
<proteinExistence type="inferred from homology"/>
<dbReference type="InterPro" id="IPR036291">
    <property type="entry name" value="NAD(P)-bd_dom_sf"/>
</dbReference>
<evidence type="ECO:0000256" key="2">
    <source>
        <dbReference type="ARBA" id="ARBA00022833"/>
    </source>
</evidence>
<name>A0AAE4I2K2_9ENTE</name>
<comment type="caution">
    <text evidence="7">The sequence shown here is derived from an EMBL/GenBank/DDBJ whole genome shotgun (WGS) entry which is preliminary data.</text>
</comment>
<evidence type="ECO:0000256" key="1">
    <source>
        <dbReference type="ARBA" id="ARBA00022723"/>
    </source>
</evidence>
<evidence type="ECO:0000256" key="4">
    <source>
        <dbReference type="RuleBase" id="RU361277"/>
    </source>
</evidence>
<dbReference type="SUPFAM" id="SSF50129">
    <property type="entry name" value="GroES-like"/>
    <property type="match status" value="1"/>
</dbReference>
<accession>A0AAE4I2K2</accession>
<evidence type="ECO:0000259" key="6">
    <source>
        <dbReference type="Pfam" id="PF08240"/>
    </source>
</evidence>
<evidence type="ECO:0000256" key="3">
    <source>
        <dbReference type="ARBA" id="ARBA00023002"/>
    </source>
</evidence>
<dbReference type="InterPro" id="IPR002328">
    <property type="entry name" value="ADH_Zn_CS"/>
</dbReference>
<dbReference type="InterPro" id="IPR013154">
    <property type="entry name" value="ADH-like_N"/>
</dbReference>
<evidence type="ECO:0000313" key="7">
    <source>
        <dbReference type="EMBL" id="MDT2737302.1"/>
    </source>
</evidence>
<organism evidence="7 8">
    <name type="scientific">Enterococcus pseudoavium</name>
    <dbReference type="NCBI Taxonomy" id="44007"/>
    <lineage>
        <taxon>Bacteria</taxon>
        <taxon>Bacillati</taxon>
        <taxon>Bacillota</taxon>
        <taxon>Bacilli</taxon>
        <taxon>Lactobacillales</taxon>
        <taxon>Enterococcaceae</taxon>
        <taxon>Enterococcus</taxon>
    </lineage>
</organism>
<dbReference type="Proteomes" id="UP001180842">
    <property type="component" value="Unassembled WGS sequence"/>
</dbReference>
<dbReference type="SUPFAM" id="SSF51735">
    <property type="entry name" value="NAD(P)-binding Rossmann-fold domains"/>
    <property type="match status" value="1"/>
</dbReference>
<dbReference type="Gene3D" id="3.90.180.10">
    <property type="entry name" value="Medium-chain alcohol dehydrogenases, catalytic domain"/>
    <property type="match status" value="1"/>
</dbReference>
<keyword evidence="1 4" id="KW-0479">Metal-binding</keyword>
<dbReference type="Pfam" id="PF00107">
    <property type="entry name" value="ADH_zinc_N"/>
    <property type="match status" value="1"/>
</dbReference>
<reference evidence="7" key="1">
    <citation type="submission" date="2023-03" db="EMBL/GenBank/DDBJ databases">
        <authorList>
            <person name="Shen W."/>
            <person name="Cai J."/>
        </authorList>
    </citation>
    <scope>NUCLEOTIDE SEQUENCE</scope>
    <source>
        <strain evidence="7">P69-2</strain>
    </source>
</reference>
<dbReference type="Pfam" id="PF08240">
    <property type="entry name" value="ADH_N"/>
    <property type="match status" value="1"/>
</dbReference>
<comment type="cofactor">
    <cofactor evidence="4">
        <name>Zn(2+)</name>
        <dbReference type="ChEBI" id="CHEBI:29105"/>
    </cofactor>
</comment>
<feature type="domain" description="Alcohol dehydrogenase-like N-terminal" evidence="6">
    <location>
        <begin position="24"/>
        <end position="135"/>
    </location>
</feature>
<evidence type="ECO:0000259" key="5">
    <source>
        <dbReference type="Pfam" id="PF00107"/>
    </source>
</evidence>
<evidence type="ECO:0000313" key="8">
    <source>
        <dbReference type="Proteomes" id="UP001180842"/>
    </source>
</evidence>
<comment type="similarity">
    <text evidence="4">Belongs to the zinc-containing alcohol dehydrogenase family.</text>
</comment>
<feature type="domain" description="Alcohol dehydrogenase-like C-terminal" evidence="5">
    <location>
        <begin position="178"/>
        <end position="305"/>
    </location>
</feature>
<dbReference type="PROSITE" id="PS00059">
    <property type="entry name" value="ADH_ZINC"/>
    <property type="match status" value="1"/>
</dbReference>
<dbReference type="RefSeq" id="WP_067626103.1">
    <property type="nucleotide sequence ID" value="NZ_BAAAXL010000049.1"/>
</dbReference>
<dbReference type="PANTHER" id="PTHR43401:SF2">
    <property type="entry name" value="L-THREONINE 3-DEHYDROGENASE"/>
    <property type="match status" value="1"/>
</dbReference>
<dbReference type="InterPro" id="IPR013149">
    <property type="entry name" value="ADH-like_C"/>
</dbReference>
<dbReference type="AlphaFoldDB" id="A0AAE4I2K2"/>
<dbReference type="GO" id="GO:0016491">
    <property type="term" value="F:oxidoreductase activity"/>
    <property type="evidence" value="ECO:0007669"/>
    <property type="project" value="UniProtKB-KW"/>
</dbReference>
<sequence length="352" mass="39070">MKTAVFYDIKNLVVEDVPVPEVPDGKILMKIDTCAICTWEQRVYTGVKKVEYPFIGGHEIAGEIVQIGERVAGDWKIGDKIVFGTNLACGHCYYCRIGEEQNCLKFDHSKQQPGLPHKGMGGLSEYLIVDPENIFSYQNVAPEEASLTEPLSCVLHSVETAEVNFGDYVLVIGAGIMGMLHLKLAQKRGAIVLISDPNEERLKLAKELGAAHIINPIKENLTEKVLAYTEMLGAQVIFNTTPNSNLIPDLLESLSNTGTMILYSSYYPDEPVGIKFDHIHKTGQKIMGTANSNKRDFIRASRLISQGVVDVKPFITKIYPLSQVEAAFEEAVNTEAFRIIVDFETERRAESC</sequence>